<keyword evidence="1" id="KW-0812">Transmembrane</keyword>
<feature type="transmembrane region" description="Helical" evidence="1">
    <location>
        <begin position="12"/>
        <end position="31"/>
    </location>
</feature>
<accession>A0ABS3CIH9</accession>
<gene>
    <name evidence="2" type="ORF">J0A69_15775</name>
</gene>
<reference evidence="2 3" key="1">
    <citation type="submission" date="2021-03" db="EMBL/GenBank/DDBJ databases">
        <title>novel species isolated from a fishpond in China.</title>
        <authorList>
            <person name="Lu H."/>
            <person name="Cai Z."/>
        </authorList>
    </citation>
    <scope>NUCLEOTIDE SEQUENCE [LARGE SCALE GENOMIC DNA]</scope>
    <source>
        <strain evidence="2 3">YJ13C</strain>
    </source>
</reference>
<keyword evidence="1" id="KW-1133">Transmembrane helix</keyword>
<proteinExistence type="predicted"/>
<name>A0ABS3CIH9_9BACT</name>
<sequence length="97" mass="11729">MDIKELLDSNFWFLSGLVLIAYYTWVVFRFFRLPIQEFFARNRNEASSKSITWDELAFSLSIQKKLLENKYNELDEFEKELLQRSPFKEFISNGMKK</sequence>
<evidence type="ECO:0000256" key="1">
    <source>
        <dbReference type="SAM" id="Phobius"/>
    </source>
</evidence>
<dbReference type="Proteomes" id="UP000664480">
    <property type="component" value="Unassembled WGS sequence"/>
</dbReference>
<keyword evidence="3" id="KW-1185">Reference proteome</keyword>
<dbReference type="RefSeq" id="WP_206587558.1">
    <property type="nucleotide sequence ID" value="NZ_JAFKCU010000003.1"/>
</dbReference>
<keyword evidence="1" id="KW-0472">Membrane</keyword>
<organism evidence="2 3">
    <name type="scientific">Algoriphagus pacificus</name>
    <dbReference type="NCBI Taxonomy" id="2811234"/>
    <lineage>
        <taxon>Bacteria</taxon>
        <taxon>Pseudomonadati</taxon>
        <taxon>Bacteroidota</taxon>
        <taxon>Cytophagia</taxon>
        <taxon>Cytophagales</taxon>
        <taxon>Cyclobacteriaceae</taxon>
        <taxon>Algoriphagus</taxon>
    </lineage>
</organism>
<protein>
    <submittedName>
        <fullName evidence="2">Uncharacterized protein</fullName>
    </submittedName>
</protein>
<comment type="caution">
    <text evidence="2">The sequence shown here is derived from an EMBL/GenBank/DDBJ whole genome shotgun (WGS) entry which is preliminary data.</text>
</comment>
<evidence type="ECO:0000313" key="2">
    <source>
        <dbReference type="EMBL" id="MBN7816904.1"/>
    </source>
</evidence>
<dbReference type="EMBL" id="JAFKCU010000003">
    <property type="protein sequence ID" value="MBN7816904.1"/>
    <property type="molecule type" value="Genomic_DNA"/>
</dbReference>
<evidence type="ECO:0000313" key="3">
    <source>
        <dbReference type="Proteomes" id="UP000664480"/>
    </source>
</evidence>